<protein>
    <recommendedName>
        <fullName evidence="12">Outer membrane lipoprotein Blc</fullName>
    </recommendedName>
</protein>
<dbReference type="PIRSF" id="PIRSF036893">
    <property type="entry name" value="Lipocalin_ApoD"/>
    <property type="match status" value="1"/>
</dbReference>
<feature type="domain" description="Lipocalin/cytosolic fatty-acid binding" evidence="14">
    <location>
        <begin position="27"/>
        <end position="166"/>
    </location>
</feature>
<dbReference type="InterPro" id="IPR022271">
    <property type="entry name" value="Lipocalin_ApoD"/>
</dbReference>
<keyword evidence="9" id="KW-0998">Cell outer membrane</keyword>
<dbReference type="PRINTS" id="PR01171">
    <property type="entry name" value="BCTLIPOCALIN"/>
</dbReference>
<evidence type="ECO:0000256" key="10">
    <source>
        <dbReference type="ARBA" id="ARBA00023288"/>
    </source>
</evidence>
<evidence type="ECO:0000256" key="11">
    <source>
        <dbReference type="ARBA" id="ARBA00057024"/>
    </source>
</evidence>
<keyword evidence="7" id="KW-0472">Membrane</keyword>
<keyword evidence="5" id="KW-0732">Signal</keyword>
<comment type="caution">
    <text evidence="15">The sequence shown here is derived from an EMBL/GenBank/DDBJ whole genome shotgun (WGS) entry which is preliminary data.</text>
</comment>
<dbReference type="InterPro" id="IPR000566">
    <property type="entry name" value="Lipocln_cytosolic_FA-bd_dom"/>
</dbReference>
<dbReference type="GO" id="GO:0006950">
    <property type="term" value="P:response to stress"/>
    <property type="evidence" value="ECO:0007669"/>
    <property type="project" value="UniProtKB-ARBA"/>
</dbReference>
<dbReference type="GO" id="GO:0008289">
    <property type="term" value="F:lipid binding"/>
    <property type="evidence" value="ECO:0007669"/>
    <property type="project" value="UniProtKB-KW"/>
</dbReference>
<evidence type="ECO:0000313" key="15">
    <source>
        <dbReference type="EMBL" id="GFO59280.1"/>
    </source>
</evidence>
<keyword evidence="8" id="KW-0564">Palmitate</keyword>
<dbReference type="Pfam" id="PF08212">
    <property type="entry name" value="Lipocalin_2"/>
    <property type="match status" value="1"/>
</dbReference>
<dbReference type="CDD" id="cd19438">
    <property type="entry name" value="lipocalin_Blc-like"/>
    <property type="match status" value="1"/>
</dbReference>
<reference evidence="16" key="1">
    <citation type="submission" date="2020-06" db="EMBL/GenBank/DDBJ databases">
        <title>Draft genomic sequence of Geomonas sp. Red330.</title>
        <authorList>
            <person name="Itoh H."/>
            <person name="Zhenxing X."/>
            <person name="Ushijima N."/>
            <person name="Masuda Y."/>
            <person name="Shiratori Y."/>
            <person name="Senoo K."/>
        </authorList>
    </citation>
    <scope>NUCLEOTIDE SEQUENCE [LARGE SCALE GENOMIC DNA]</scope>
    <source>
        <strain evidence="16">Red330</strain>
    </source>
</reference>
<organism evidence="15 16">
    <name type="scientific">Geomonas silvestris</name>
    <dbReference type="NCBI Taxonomy" id="2740184"/>
    <lineage>
        <taxon>Bacteria</taxon>
        <taxon>Pseudomonadati</taxon>
        <taxon>Thermodesulfobacteriota</taxon>
        <taxon>Desulfuromonadia</taxon>
        <taxon>Geobacterales</taxon>
        <taxon>Geobacteraceae</taxon>
        <taxon>Geomonas</taxon>
    </lineage>
</organism>
<keyword evidence="16" id="KW-1185">Reference proteome</keyword>
<evidence type="ECO:0000256" key="8">
    <source>
        <dbReference type="ARBA" id="ARBA00023139"/>
    </source>
</evidence>
<comment type="subcellular location">
    <subcellularLocation>
        <location evidence="1">Cell outer membrane</location>
    </subcellularLocation>
    <subcellularLocation>
        <location evidence="2">Membrane</location>
        <topology evidence="2">Lipid-anchor</topology>
    </subcellularLocation>
</comment>
<evidence type="ECO:0000256" key="7">
    <source>
        <dbReference type="ARBA" id="ARBA00023136"/>
    </source>
</evidence>
<dbReference type="RefSeq" id="WP_183354110.1">
    <property type="nucleotide sequence ID" value="NZ_BLXX01000003.1"/>
</dbReference>
<dbReference type="AlphaFoldDB" id="A0A6V8MH24"/>
<evidence type="ECO:0000256" key="5">
    <source>
        <dbReference type="ARBA" id="ARBA00022729"/>
    </source>
</evidence>
<evidence type="ECO:0000256" key="6">
    <source>
        <dbReference type="ARBA" id="ARBA00023121"/>
    </source>
</evidence>
<comment type="subunit">
    <text evidence="4">Homodimer.</text>
</comment>
<keyword evidence="6" id="KW-0446">Lipid-binding</keyword>
<evidence type="ECO:0000313" key="16">
    <source>
        <dbReference type="Proteomes" id="UP000556026"/>
    </source>
</evidence>
<comment type="function">
    <text evidence="11">Involved in the storage or transport of lipids necessary for membrane maintenance under stressful conditions. Displays a binding preference for lysophospholipids.</text>
</comment>
<gene>
    <name evidence="15" type="primary">blc</name>
    <name evidence="15" type="ORF">GMST_16050</name>
</gene>
<sequence>MSALGSWLLRLFGKPAPLPGEPVRDFEVERYLGTWYEVARLDHPFERGLSNVTAEYTLRPDGRLRVVNRGYADRERRWKEAVGKAYLAGAPDEGYLKVSFFGPFYGSYLVLELDRENYRYALVGGPNTDYLWILSRTPYLEVPVLQRLVQRAAALGFATSGLIRVRHDQAP</sequence>
<dbReference type="PANTHER" id="PTHR10612">
    <property type="entry name" value="APOLIPOPROTEIN D"/>
    <property type="match status" value="1"/>
</dbReference>
<dbReference type="Proteomes" id="UP000556026">
    <property type="component" value="Unassembled WGS sequence"/>
</dbReference>
<dbReference type="SUPFAM" id="SSF50814">
    <property type="entry name" value="Lipocalins"/>
    <property type="match status" value="1"/>
</dbReference>
<evidence type="ECO:0000256" key="3">
    <source>
        <dbReference type="ARBA" id="ARBA00006889"/>
    </source>
</evidence>
<dbReference type="FunFam" id="2.40.128.20:FF:000002">
    <property type="entry name" value="Outer membrane lipoprotein Blc"/>
    <property type="match status" value="1"/>
</dbReference>
<evidence type="ECO:0000256" key="12">
    <source>
        <dbReference type="ARBA" id="ARBA00071217"/>
    </source>
</evidence>
<dbReference type="GO" id="GO:0009279">
    <property type="term" value="C:cell outer membrane"/>
    <property type="evidence" value="ECO:0007669"/>
    <property type="project" value="UniProtKB-SubCell"/>
</dbReference>
<dbReference type="PANTHER" id="PTHR10612:SF34">
    <property type="entry name" value="APOLIPOPROTEIN D"/>
    <property type="match status" value="1"/>
</dbReference>
<dbReference type="Gene3D" id="2.40.128.20">
    <property type="match status" value="1"/>
</dbReference>
<dbReference type="PROSITE" id="PS00213">
    <property type="entry name" value="LIPOCALIN"/>
    <property type="match status" value="1"/>
</dbReference>
<dbReference type="InterPro" id="IPR047202">
    <property type="entry name" value="Lipocalin_Blc-like_dom"/>
</dbReference>
<dbReference type="EMBL" id="BLXX01000003">
    <property type="protein sequence ID" value="GFO59280.1"/>
    <property type="molecule type" value="Genomic_DNA"/>
</dbReference>
<evidence type="ECO:0000256" key="13">
    <source>
        <dbReference type="PIRNR" id="PIRNR036893"/>
    </source>
</evidence>
<dbReference type="InterPro" id="IPR002446">
    <property type="entry name" value="Lipocalin_bac"/>
</dbReference>
<evidence type="ECO:0000256" key="2">
    <source>
        <dbReference type="ARBA" id="ARBA00004635"/>
    </source>
</evidence>
<dbReference type="InterPro" id="IPR022272">
    <property type="entry name" value="Lipocalin_CS"/>
</dbReference>
<dbReference type="InterPro" id="IPR012674">
    <property type="entry name" value="Calycin"/>
</dbReference>
<keyword evidence="10" id="KW-0449">Lipoprotein</keyword>
<comment type="similarity">
    <text evidence="3 13">Belongs to the calycin superfamily. Lipocalin family.</text>
</comment>
<name>A0A6V8MH24_9BACT</name>
<evidence type="ECO:0000259" key="14">
    <source>
        <dbReference type="Pfam" id="PF08212"/>
    </source>
</evidence>
<accession>A0A6V8MH24</accession>
<evidence type="ECO:0000256" key="4">
    <source>
        <dbReference type="ARBA" id="ARBA00011738"/>
    </source>
</evidence>
<proteinExistence type="inferred from homology"/>
<evidence type="ECO:0000256" key="9">
    <source>
        <dbReference type="ARBA" id="ARBA00023237"/>
    </source>
</evidence>
<evidence type="ECO:0000256" key="1">
    <source>
        <dbReference type="ARBA" id="ARBA00004442"/>
    </source>
</evidence>